<evidence type="ECO:0000313" key="3">
    <source>
        <dbReference type="Proteomes" id="UP000076154"/>
    </source>
</evidence>
<dbReference type="Gene3D" id="3.80.10.10">
    <property type="entry name" value="Ribonuclease Inhibitor"/>
    <property type="match status" value="1"/>
</dbReference>
<dbReference type="InterPro" id="IPR032675">
    <property type="entry name" value="LRR_dom_sf"/>
</dbReference>
<dbReference type="PANTHER" id="PTHR38926:SF5">
    <property type="entry name" value="F-BOX AND LEUCINE-RICH REPEAT PROTEIN 6"/>
    <property type="match status" value="1"/>
</dbReference>
<dbReference type="AlphaFoldDB" id="A0A369JCG6"/>
<dbReference type="InterPro" id="IPR036047">
    <property type="entry name" value="F-box-like_dom_sf"/>
</dbReference>
<name>A0A369JCG6_HYPMA</name>
<keyword evidence="3" id="KW-1185">Reference proteome</keyword>
<sequence>MLIIQGYEHLTQLLLTQEPQHSDYILSESTQREFRQMRLHLEALLQRLDGFTGTTSQPSTELSVDQQLHMHSSCIWLIQNIDISVAPHKRLPAEIWAEIFMMVTPRHIFLPPTYTDRRIYSCSFQVIPTTTWTLMQVCSRWRQIAKTTPRLWKDVTISLQDILTRDTWAGRIKSLVEASRELLARGTKSITIGVPGLSFAAGLAQSVKSAIGDANPVRDIISPVSRQLSHINVDSAWDILPRFFASAPLHFDSLESLDVTLISFSPFSHEFHDMTVFSNAPKLHKICLTKSVGGSRSSLVKLGALSRFHLFQLPWGQLTEIRLKGTWITPDSCYTILSQCPDLSDGEFLVSFTEPDVPMLIPASYPTNHGALICHHSLRSISFRFDFPETGSSVFDGFLRQLALPALEDLSITTELRSHHGIEHSIQSLIHRSECTLESFSFSWNKDDYRDHSIVTLDLHPIIVSLSPTLRSLALDSWPISHAALKLAVQGSFLPKVTDFACYVNSWECLSVFLDLVEARSSTGASALHPILKDATAWFTRPPEMDDVSKQVKERAKIAMEAAKEDGRHLYVGRCWKLRCNSEHPECRRTYSNIFSSLFSDCT</sequence>
<feature type="domain" description="F-box" evidence="1">
    <location>
        <begin position="90"/>
        <end position="157"/>
    </location>
</feature>
<dbReference type="Pfam" id="PF12937">
    <property type="entry name" value="F-box-like"/>
    <property type="match status" value="1"/>
</dbReference>
<comment type="caution">
    <text evidence="2">The sequence shown here is derived from an EMBL/GenBank/DDBJ whole genome shotgun (WGS) entry which is preliminary data.</text>
</comment>
<dbReference type="SUPFAM" id="SSF81383">
    <property type="entry name" value="F-box domain"/>
    <property type="match status" value="1"/>
</dbReference>
<reference evidence="2" key="1">
    <citation type="submission" date="2018-04" db="EMBL/GenBank/DDBJ databases">
        <title>Whole genome sequencing of Hypsizygus marmoreus.</title>
        <authorList>
            <person name="Choi I.-G."/>
            <person name="Min B."/>
            <person name="Kim J.-G."/>
            <person name="Kim S."/>
            <person name="Oh Y.-L."/>
            <person name="Kong W.-S."/>
            <person name="Park H."/>
            <person name="Jeong J."/>
            <person name="Song E.-S."/>
        </authorList>
    </citation>
    <scope>NUCLEOTIDE SEQUENCE [LARGE SCALE GENOMIC DNA]</scope>
    <source>
        <strain evidence="2">51987-8</strain>
    </source>
</reference>
<dbReference type="Gene3D" id="1.20.1280.50">
    <property type="match status" value="1"/>
</dbReference>
<dbReference type="SUPFAM" id="SSF52047">
    <property type="entry name" value="RNI-like"/>
    <property type="match status" value="1"/>
</dbReference>
<protein>
    <recommendedName>
        <fullName evidence="1">F-box domain-containing protein</fullName>
    </recommendedName>
</protein>
<proteinExistence type="predicted"/>
<dbReference type="InterPro" id="IPR001810">
    <property type="entry name" value="F-box_dom"/>
</dbReference>
<evidence type="ECO:0000259" key="1">
    <source>
        <dbReference type="Pfam" id="PF12937"/>
    </source>
</evidence>
<accession>A0A369JCG6</accession>
<dbReference type="EMBL" id="LUEZ02000087">
    <property type="protein sequence ID" value="RDB18890.1"/>
    <property type="molecule type" value="Genomic_DNA"/>
</dbReference>
<organism evidence="2 3">
    <name type="scientific">Hypsizygus marmoreus</name>
    <name type="common">White beech mushroom</name>
    <name type="synonym">Agaricus marmoreus</name>
    <dbReference type="NCBI Taxonomy" id="39966"/>
    <lineage>
        <taxon>Eukaryota</taxon>
        <taxon>Fungi</taxon>
        <taxon>Dikarya</taxon>
        <taxon>Basidiomycota</taxon>
        <taxon>Agaricomycotina</taxon>
        <taxon>Agaricomycetes</taxon>
        <taxon>Agaricomycetidae</taxon>
        <taxon>Agaricales</taxon>
        <taxon>Tricholomatineae</taxon>
        <taxon>Lyophyllaceae</taxon>
        <taxon>Hypsizygus</taxon>
    </lineage>
</organism>
<dbReference type="PANTHER" id="PTHR38926">
    <property type="entry name" value="F-BOX DOMAIN CONTAINING PROTEIN, EXPRESSED"/>
    <property type="match status" value="1"/>
</dbReference>
<evidence type="ECO:0000313" key="2">
    <source>
        <dbReference type="EMBL" id="RDB18890.1"/>
    </source>
</evidence>
<dbReference type="InParanoid" id="A0A369JCG6"/>
<gene>
    <name evidence="2" type="ORF">Hypma_014553</name>
</gene>
<dbReference type="Proteomes" id="UP000076154">
    <property type="component" value="Unassembled WGS sequence"/>
</dbReference>
<dbReference type="OrthoDB" id="3365698at2759"/>